<comment type="caution">
    <text evidence="2">The sequence shown here is derived from an EMBL/GenBank/DDBJ whole genome shotgun (WGS) entry which is preliminary data.</text>
</comment>
<dbReference type="EMBL" id="JALJOQ010000014">
    <property type="protein sequence ID" value="KAK9810804.1"/>
    <property type="molecule type" value="Genomic_DNA"/>
</dbReference>
<feature type="region of interest" description="Disordered" evidence="1">
    <location>
        <begin position="1"/>
        <end position="60"/>
    </location>
</feature>
<dbReference type="AlphaFoldDB" id="A0AAW1PMN0"/>
<organism evidence="2 3">
    <name type="scientific">Symbiochloris irregularis</name>
    <dbReference type="NCBI Taxonomy" id="706552"/>
    <lineage>
        <taxon>Eukaryota</taxon>
        <taxon>Viridiplantae</taxon>
        <taxon>Chlorophyta</taxon>
        <taxon>core chlorophytes</taxon>
        <taxon>Trebouxiophyceae</taxon>
        <taxon>Trebouxiales</taxon>
        <taxon>Trebouxiaceae</taxon>
        <taxon>Symbiochloris</taxon>
    </lineage>
</organism>
<reference evidence="2 3" key="1">
    <citation type="journal article" date="2024" name="Nat. Commun.">
        <title>Phylogenomics reveals the evolutionary origins of lichenization in chlorophyte algae.</title>
        <authorList>
            <person name="Puginier C."/>
            <person name="Libourel C."/>
            <person name="Otte J."/>
            <person name="Skaloud P."/>
            <person name="Haon M."/>
            <person name="Grisel S."/>
            <person name="Petersen M."/>
            <person name="Berrin J.G."/>
            <person name="Delaux P.M."/>
            <person name="Dal Grande F."/>
            <person name="Keller J."/>
        </authorList>
    </citation>
    <scope>NUCLEOTIDE SEQUENCE [LARGE SCALE GENOMIC DNA]</scope>
    <source>
        <strain evidence="2 3">SAG 2036</strain>
    </source>
</reference>
<gene>
    <name evidence="2" type="ORF">WJX73_008991</name>
</gene>
<sequence length="167" mass="18884">MAVKKLAESCPPAPPPAKTEKSTGRITSQPLKQAHSLQILPGPSCQRHRHRLPYPREIQTSDDKHVPYRWGKKLHDCEEMEDASDDYMEEMRSPHAFKGMETRCEGLGLLESLQQLAPHLTPDPPRKWPPSLLIERRLWDSATPEDQGQALQQLRQLGLTSAVLDPA</sequence>
<keyword evidence="3" id="KW-1185">Reference proteome</keyword>
<accession>A0AAW1PMN0</accession>
<evidence type="ECO:0000313" key="2">
    <source>
        <dbReference type="EMBL" id="KAK9810804.1"/>
    </source>
</evidence>
<evidence type="ECO:0000256" key="1">
    <source>
        <dbReference type="SAM" id="MobiDB-lite"/>
    </source>
</evidence>
<proteinExistence type="predicted"/>
<name>A0AAW1PMN0_9CHLO</name>
<evidence type="ECO:0000313" key="3">
    <source>
        <dbReference type="Proteomes" id="UP001465755"/>
    </source>
</evidence>
<dbReference type="Proteomes" id="UP001465755">
    <property type="component" value="Unassembled WGS sequence"/>
</dbReference>
<protein>
    <submittedName>
        <fullName evidence="2">Uncharacterized protein</fullName>
    </submittedName>
</protein>